<dbReference type="SUPFAM" id="SSF63520">
    <property type="entry name" value="PTS-regulatory domain, PRD"/>
    <property type="match status" value="2"/>
</dbReference>
<dbReference type="SMART" id="SM01061">
    <property type="entry name" value="CAT_RBD"/>
    <property type="match status" value="1"/>
</dbReference>
<protein>
    <submittedName>
        <fullName evidence="8">PRD domain-containing protein</fullName>
    </submittedName>
</protein>
<dbReference type="RefSeq" id="WP_188172563.1">
    <property type="nucleotide sequence ID" value="NZ_JACVVD010000001.1"/>
</dbReference>
<dbReference type="GO" id="GO:0003723">
    <property type="term" value="F:RNA binding"/>
    <property type="evidence" value="ECO:0007669"/>
    <property type="project" value="UniProtKB-KW"/>
</dbReference>
<gene>
    <name evidence="8" type="ORF">ICC18_01255</name>
</gene>
<evidence type="ECO:0000256" key="4">
    <source>
        <dbReference type="ARBA" id="ARBA00023159"/>
    </source>
</evidence>
<dbReference type="InterPro" id="IPR004341">
    <property type="entry name" value="CAT_RNA-bd_dom"/>
</dbReference>
<evidence type="ECO:0000256" key="1">
    <source>
        <dbReference type="ARBA" id="ARBA00022737"/>
    </source>
</evidence>
<dbReference type="Proteomes" id="UP000650466">
    <property type="component" value="Unassembled WGS sequence"/>
</dbReference>
<name>A0A926QHP9_9BACL</name>
<keyword evidence="4" id="KW-0010">Activator</keyword>
<keyword evidence="3" id="KW-0805">Transcription regulation</keyword>
<feature type="domain" description="PRD" evidence="7">
    <location>
        <begin position="170"/>
        <end position="280"/>
    </location>
</feature>
<dbReference type="InterPro" id="IPR011608">
    <property type="entry name" value="PRD"/>
</dbReference>
<organism evidence="8 9">
    <name type="scientific">Paenibacillus sedimenti</name>
    <dbReference type="NCBI Taxonomy" id="2770274"/>
    <lineage>
        <taxon>Bacteria</taxon>
        <taxon>Bacillati</taxon>
        <taxon>Bacillota</taxon>
        <taxon>Bacilli</taxon>
        <taxon>Bacillales</taxon>
        <taxon>Paenibacillaceae</taxon>
        <taxon>Paenibacillus</taxon>
    </lineage>
</organism>
<dbReference type="Gene3D" id="1.10.1790.10">
    <property type="entry name" value="PRD domain"/>
    <property type="match status" value="2"/>
</dbReference>
<dbReference type="InterPro" id="IPR050661">
    <property type="entry name" value="BglG_antiterminators"/>
</dbReference>
<evidence type="ECO:0000256" key="3">
    <source>
        <dbReference type="ARBA" id="ARBA00023015"/>
    </source>
</evidence>
<dbReference type="PROSITE" id="PS00654">
    <property type="entry name" value="PRD_1"/>
    <property type="match status" value="1"/>
</dbReference>
<dbReference type="PROSITE" id="PS51372">
    <property type="entry name" value="PRD_2"/>
    <property type="match status" value="2"/>
</dbReference>
<dbReference type="PANTHER" id="PTHR30185">
    <property type="entry name" value="CRYPTIC BETA-GLUCOSIDE BGL OPERON ANTITERMINATOR"/>
    <property type="match status" value="1"/>
</dbReference>
<dbReference type="InterPro" id="IPR036634">
    <property type="entry name" value="PRD_sf"/>
</dbReference>
<keyword evidence="5" id="KW-0804">Transcription</keyword>
<comment type="caution">
    <text evidence="8">The sequence shown here is derived from an EMBL/GenBank/DDBJ whole genome shotgun (WGS) entry which is preliminary data.</text>
</comment>
<dbReference type="InterPro" id="IPR001550">
    <property type="entry name" value="Transcrpt_antitermin_CS"/>
</dbReference>
<dbReference type="InterPro" id="IPR036650">
    <property type="entry name" value="CAT_RNA-bd_dom_sf"/>
</dbReference>
<evidence type="ECO:0000259" key="7">
    <source>
        <dbReference type="PROSITE" id="PS51372"/>
    </source>
</evidence>
<feature type="domain" description="PRD" evidence="7">
    <location>
        <begin position="64"/>
        <end position="169"/>
    </location>
</feature>
<dbReference type="PANTHER" id="PTHR30185:SF15">
    <property type="entry name" value="CRYPTIC BETA-GLUCOSIDE BGL OPERON ANTITERMINATOR"/>
    <property type="match status" value="1"/>
</dbReference>
<keyword evidence="1" id="KW-0677">Repeat</keyword>
<dbReference type="Gene3D" id="2.30.24.10">
    <property type="entry name" value="CAT RNA-binding domain"/>
    <property type="match status" value="1"/>
</dbReference>
<keyword evidence="2" id="KW-0694">RNA-binding</keyword>
<dbReference type="Pfam" id="PF03123">
    <property type="entry name" value="CAT_RBD"/>
    <property type="match status" value="1"/>
</dbReference>
<reference evidence="8" key="1">
    <citation type="submission" date="2020-09" db="EMBL/GenBank/DDBJ databases">
        <title>Draft Genome Sequence of Paenibacillus sp. WST5.</title>
        <authorList>
            <person name="Bao Z."/>
        </authorList>
    </citation>
    <scope>NUCLEOTIDE SEQUENCE</scope>
    <source>
        <strain evidence="8">WST5</strain>
    </source>
</reference>
<dbReference type="GO" id="GO:0045893">
    <property type="term" value="P:positive regulation of DNA-templated transcription"/>
    <property type="evidence" value="ECO:0007669"/>
    <property type="project" value="InterPro"/>
</dbReference>
<proteinExistence type="inferred from homology"/>
<accession>A0A926QHP9</accession>
<sequence length="291" mass="33589">MKIKRILNNNAVVVNDGDEEQIVMGAGIGFQKTKNDPIDPSRIEKVFVMKDATKYHKFEQILVTLPEEHIQVAEELISHAESELGVVLHEHIHIALTDHLSFAIERLAKGMVIQNTLLGEIKVLYAKEFQIARFAQNLIQEKIGIEIPEDEVGYIALHIHTARINAGNMAKTMDITTMIRDIIDVIEQELNIRISDETVSYERLVTFLRFAIQRSSGEEAFHEMEPDMVRIIKNKYRRSFACAQKIGEFVREAYNFEFPEEELAYISMHIQRIYSRFLRAQDDSILCEKDV</sequence>
<comment type="similarity">
    <text evidence="6">Belongs to the transcriptional antiterminator BglG family.</text>
</comment>
<dbReference type="SUPFAM" id="SSF50151">
    <property type="entry name" value="SacY-like RNA-binding domain"/>
    <property type="match status" value="1"/>
</dbReference>
<evidence type="ECO:0000256" key="2">
    <source>
        <dbReference type="ARBA" id="ARBA00022884"/>
    </source>
</evidence>
<evidence type="ECO:0000256" key="6">
    <source>
        <dbReference type="ARBA" id="ARBA00038510"/>
    </source>
</evidence>
<evidence type="ECO:0000313" key="9">
    <source>
        <dbReference type="Proteomes" id="UP000650466"/>
    </source>
</evidence>
<dbReference type="EMBL" id="JACVVD010000001">
    <property type="protein sequence ID" value="MBD0378748.1"/>
    <property type="molecule type" value="Genomic_DNA"/>
</dbReference>
<keyword evidence="9" id="KW-1185">Reference proteome</keyword>
<dbReference type="Pfam" id="PF00874">
    <property type="entry name" value="PRD"/>
    <property type="match status" value="2"/>
</dbReference>
<evidence type="ECO:0000313" key="8">
    <source>
        <dbReference type="EMBL" id="MBD0378748.1"/>
    </source>
</evidence>
<evidence type="ECO:0000256" key="5">
    <source>
        <dbReference type="ARBA" id="ARBA00023163"/>
    </source>
</evidence>
<dbReference type="AlphaFoldDB" id="A0A926QHP9"/>